<dbReference type="Proteomes" id="UP000033636">
    <property type="component" value="Unassembled WGS sequence"/>
</dbReference>
<sequence length="100" mass="11293">MRNALLLLGPYGEGLAERVAKLLPSVERLVALHTPAYYAVEGTPELEEAARAKEVRFAVRESPTRINFYRVRPSALELYASKEFTPQELEVVKRYEASKA</sequence>
<comment type="caution">
    <text evidence="1">The sequence shown here is derived from an EMBL/GenBank/DDBJ whole genome shotgun (WGS) entry which is preliminary data.</text>
</comment>
<accession>A0ACC6UZ93</accession>
<organism evidence="1 2">
    <name type="scientific">Thermoproteus sp. AZ2</name>
    <dbReference type="NCBI Taxonomy" id="1609232"/>
    <lineage>
        <taxon>Archaea</taxon>
        <taxon>Thermoproteota</taxon>
        <taxon>Thermoprotei</taxon>
        <taxon>Thermoproteales</taxon>
        <taxon>Thermoproteaceae</taxon>
        <taxon>Thermoproteus</taxon>
    </lineage>
</organism>
<dbReference type="EMBL" id="JZWT02000003">
    <property type="protein sequence ID" value="MFB6489982.1"/>
    <property type="molecule type" value="Genomic_DNA"/>
</dbReference>
<gene>
    <name evidence="1" type="ORF">TU35_001840</name>
</gene>
<protein>
    <submittedName>
        <fullName evidence="1">Uncharacterized protein</fullName>
    </submittedName>
</protein>
<proteinExistence type="predicted"/>
<name>A0ACC6UZ93_9CREN</name>
<reference evidence="1" key="1">
    <citation type="submission" date="2024-07" db="EMBL/GenBank/DDBJ databases">
        <title>Metagenome and Metagenome-Assembled Genomes of Archaea from a hot spring from the geothermal field of Los Azufres, Mexico.</title>
        <authorList>
            <person name="Marin-Paredes R."/>
            <person name="Martinez-Romero E."/>
            <person name="Servin-Garciduenas L.E."/>
        </authorList>
    </citation>
    <scope>NUCLEOTIDE SEQUENCE</scope>
</reference>
<evidence type="ECO:0000313" key="2">
    <source>
        <dbReference type="Proteomes" id="UP000033636"/>
    </source>
</evidence>
<evidence type="ECO:0000313" key="1">
    <source>
        <dbReference type="EMBL" id="MFB6489982.1"/>
    </source>
</evidence>